<comment type="caution">
    <text evidence="1">The sequence shown here is derived from an EMBL/GenBank/DDBJ whole genome shotgun (WGS) entry which is preliminary data.</text>
</comment>
<accession>A0A1F5WGQ0</accession>
<gene>
    <name evidence="1" type="ORF">A3J56_01540</name>
</gene>
<dbReference type="STRING" id="1798338.A3J56_01540"/>
<evidence type="ECO:0000313" key="2">
    <source>
        <dbReference type="Proteomes" id="UP000178406"/>
    </source>
</evidence>
<organism evidence="1 2">
    <name type="scientific">Candidatus Giovannonibacteria bacterium RIFCSPHIGHO2_02_FULL_46_20</name>
    <dbReference type="NCBI Taxonomy" id="1798338"/>
    <lineage>
        <taxon>Bacteria</taxon>
        <taxon>Candidatus Giovannoniibacteriota</taxon>
    </lineage>
</organism>
<sequence>MATNIIQEKAKRCGELLARSPMDEEIKKTILENLGSLTEGDLDRLLFSLEQEDAHLSLLASQLSDFDKKQEKGWGRLAKDQEKKARDVVNDFSRQLERDIQNKIHAEMK</sequence>
<evidence type="ECO:0000313" key="1">
    <source>
        <dbReference type="EMBL" id="OGF74767.1"/>
    </source>
</evidence>
<protein>
    <submittedName>
        <fullName evidence="1">Uncharacterized protein</fullName>
    </submittedName>
</protein>
<reference evidence="1 2" key="1">
    <citation type="journal article" date="2016" name="Nat. Commun.">
        <title>Thousands of microbial genomes shed light on interconnected biogeochemical processes in an aquifer system.</title>
        <authorList>
            <person name="Anantharaman K."/>
            <person name="Brown C.T."/>
            <person name="Hug L.A."/>
            <person name="Sharon I."/>
            <person name="Castelle C.J."/>
            <person name="Probst A.J."/>
            <person name="Thomas B.C."/>
            <person name="Singh A."/>
            <person name="Wilkins M.J."/>
            <person name="Karaoz U."/>
            <person name="Brodie E.L."/>
            <person name="Williams K.H."/>
            <person name="Hubbard S.S."/>
            <person name="Banfield J.F."/>
        </authorList>
    </citation>
    <scope>NUCLEOTIDE SEQUENCE [LARGE SCALE GENOMIC DNA]</scope>
</reference>
<proteinExistence type="predicted"/>
<dbReference type="AlphaFoldDB" id="A0A1F5WGQ0"/>
<name>A0A1F5WGQ0_9BACT</name>
<dbReference type="Proteomes" id="UP000178406">
    <property type="component" value="Unassembled WGS sequence"/>
</dbReference>
<dbReference type="EMBL" id="MFHQ01000006">
    <property type="protein sequence ID" value="OGF74767.1"/>
    <property type="molecule type" value="Genomic_DNA"/>
</dbReference>